<organism evidence="2 3">
    <name type="scientific">Dendrothele bispora (strain CBS 962.96)</name>
    <dbReference type="NCBI Taxonomy" id="1314807"/>
    <lineage>
        <taxon>Eukaryota</taxon>
        <taxon>Fungi</taxon>
        <taxon>Dikarya</taxon>
        <taxon>Basidiomycota</taxon>
        <taxon>Agaricomycotina</taxon>
        <taxon>Agaricomycetes</taxon>
        <taxon>Agaricomycetidae</taxon>
        <taxon>Agaricales</taxon>
        <taxon>Agaricales incertae sedis</taxon>
        <taxon>Dendrothele</taxon>
    </lineage>
</organism>
<protein>
    <submittedName>
        <fullName evidence="2">Uncharacterized protein</fullName>
    </submittedName>
</protein>
<proteinExistence type="predicted"/>
<keyword evidence="1" id="KW-0472">Membrane</keyword>
<feature type="transmembrane region" description="Helical" evidence="1">
    <location>
        <begin position="12"/>
        <end position="31"/>
    </location>
</feature>
<accession>A0A4S8M664</accession>
<gene>
    <name evidence="2" type="ORF">K435DRAFT_54199</name>
</gene>
<evidence type="ECO:0000256" key="1">
    <source>
        <dbReference type="SAM" id="Phobius"/>
    </source>
</evidence>
<evidence type="ECO:0000313" key="3">
    <source>
        <dbReference type="Proteomes" id="UP000297245"/>
    </source>
</evidence>
<name>A0A4S8M664_DENBC</name>
<dbReference type="AlphaFoldDB" id="A0A4S8M664"/>
<dbReference type="EMBL" id="ML179149">
    <property type="protein sequence ID" value="THU97762.1"/>
    <property type="molecule type" value="Genomic_DNA"/>
</dbReference>
<reference evidence="2 3" key="1">
    <citation type="journal article" date="2019" name="Nat. Ecol. Evol.">
        <title>Megaphylogeny resolves global patterns of mushroom evolution.</title>
        <authorList>
            <person name="Varga T."/>
            <person name="Krizsan K."/>
            <person name="Foldi C."/>
            <person name="Dima B."/>
            <person name="Sanchez-Garcia M."/>
            <person name="Sanchez-Ramirez S."/>
            <person name="Szollosi G.J."/>
            <person name="Szarkandi J.G."/>
            <person name="Papp V."/>
            <person name="Albert L."/>
            <person name="Andreopoulos W."/>
            <person name="Angelini C."/>
            <person name="Antonin V."/>
            <person name="Barry K.W."/>
            <person name="Bougher N.L."/>
            <person name="Buchanan P."/>
            <person name="Buyck B."/>
            <person name="Bense V."/>
            <person name="Catcheside P."/>
            <person name="Chovatia M."/>
            <person name="Cooper J."/>
            <person name="Damon W."/>
            <person name="Desjardin D."/>
            <person name="Finy P."/>
            <person name="Geml J."/>
            <person name="Haridas S."/>
            <person name="Hughes K."/>
            <person name="Justo A."/>
            <person name="Karasinski D."/>
            <person name="Kautmanova I."/>
            <person name="Kiss B."/>
            <person name="Kocsube S."/>
            <person name="Kotiranta H."/>
            <person name="LaButti K.M."/>
            <person name="Lechner B.E."/>
            <person name="Liimatainen K."/>
            <person name="Lipzen A."/>
            <person name="Lukacs Z."/>
            <person name="Mihaltcheva S."/>
            <person name="Morgado L.N."/>
            <person name="Niskanen T."/>
            <person name="Noordeloos M.E."/>
            <person name="Ohm R.A."/>
            <person name="Ortiz-Santana B."/>
            <person name="Ovrebo C."/>
            <person name="Racz N."/>
            <person name="Riley R."/>
            <person name="Savchenko A."/>
            <person name="Shiryaev A."/>
            <person name="Soop K."/>
            <person name="Spirin V."/>
            <person name="Szebenyi C."/>
            <person name="Tomsovsky M."/>
            <person name="Tulloss R.E."/>
            <person name="Uehling J."/>
            <person name="Grigoriev I.V."/>
            <person name="Vagvolgyi C."/>
            <person name="Papp T."/>
            <person name="Martin F.M."/>
            <person name="Miettinen O."/>
            <person name="Hibbett D.S."/>
            <person name="Nagy L.G."/>
        </authorList>
    </citation>
    <scope>NUCLEOTIDE SEQUENCE [LARGE SCALE GENOMIC DNA]</scope>
    <source>
        <strain evidence="2 3">CBS 962.96</strain>
    </source>
</reference>
<keyword evidence="3" id="KW-1185">Reference proteome</keyword>
<sequence length="150" mass="15305">MNIPSLVSHTTLLNILLFFSPVFVAAFQISVPSTASLGTIPTATLTWDAGDPRIVSLSLVNGGDGTRTTIATLDVTEATVKSVPLPPLNVTGDFSIEALAPLTNGSSVTLAQSSISVFQSATSDSLTPGHANVVATTSTSDSSGNSQDSR</sequence>
<keyword evidence="1" id="KW-0812">Transmembrane</keyword>
<evidence type="ECO:0000313" key="2">
    <source>
        <dbReference type="EMBL" id="THU97762.1"/>
    </source>
</evidence>
<keyword evidence="1" id="KW-1133">Transmembrane helix</keyword>
<dbReference type="Proteomes" id="UP000297245">
    <property type="component" value="Unassembled WGS sequence"/>
</dbReference>